<protein>
    <submittedName>
        <fullName evidence="1">Uncharacterized protein</fullName>
    </submittedName>
</protein>
<accession>A0ACC3BMH1</accession>
<dbReference type="EMBL" id="CM020618">
    <property type="protein sequence ID" value="KAK1859120.1"/>
    <property type="molecule type" value="Genomic_DNA"/>
</dbReference>
<gene>
    <name evidence="1" type="ORF">I4F81_001717</name>
</gene>
<evidence type="ECO:0000313" key="2">
    <source>
        <dbReference type="Proteomes" id="UP000798662"/>
    </source>
</evidence>
<sequence>MRDGAASSLRARGQTLPPGFVLINPASRPVHGRCAPIDDIHGNLAQQSGTTVDVLVFTNEIVRQVVDQGYLSDAVGRLCLVGYKNCPNDPAAALHATVRTFCDVLRAWPSAVVVRELARDLSFPIARDGAHVTALYDLVRQIVAQRAPLKASPFDATHVSPILSLPSMGRQPLLDALEAVRSVAGSSAGYQVHDGLWRTDGIVCPLWSGSFGTCLGAPNLPAVLDFGRSLPHPPPLPDVVTYYWHRASDPTDGLWKFIAACVLCRIVASWWYSLSVDYVLCGLPRPLLDLIMRSYYMNGGASRFPDELSPEEQEEHIRLRPYLKAFYRLQWAADVPDDKVLSSDDNALRADVRCAARGRGCVHIFHLRCVAGPADEGRRNLLTAQRESAAKADRLHADHRQVQVTVAVEENGAAAAAHPELAVARAAAAAEKAAAAAAQVEADCGSIDPQVRGQHVPCKGRQATSLIRSSPCIWVRIP</sequence>
<comment type="caution">
    <text evidence="1">The sequence shown here is derived from an EMBL/GenBank/DDBJ whole genome shotgun (WGS) entry which is preliminary data.</text>
</comment>
<evidence type="ECO:0000313" key="1">
    <source>
        <dbReference type="EMBL" id="KAK1859120.1"/>
    </source>
</evidence>
<reference evidence="1" key="1">
    <citation type="submission" date="2019-11" db="EMBL/GenBank/DDBJ databases">
        <title>Nori genome reveals adaptations in red seaweeds to the harsh intertidal environment.</title>
        <authorList>
            <person name="Wang D."/>
            <person name="Mao Y."/>
        </authorList>
    </citation>
    <scope>NUCLEOTIDE SEQUENCE</scope>
    <source>
        <tissue evidence="1">Gametophyte</tissue>
    </source>
</reference>
<keyword evidence="2" id="KW-1185">Reference proteome</keyword>
<dbReference type="Proteomes" id="UP000798662">
    <property type="component" value="Chromosome 1"/>
</dbReference>
<organism evidence="1 2">
    <name type="scientific">Pyropia yezoensis</name>
    <name type="common">Susabi-nori</name>
    <name type="synonym">Porphyra yezoensis</name>
    <dbReference type="NCBI Taxonomy" id="2788"/>
    <lineage>
        <taxon>Eukaryota</taxon>
        <taxon>Rhodophyta</taxon>
        <taxon>Bangiophyceae</taxon>
        <taxon>Bangiales</taxon>
        <taxon>Bangiaceae</taxon>
        <taxon>Pyropia</taxon>
    </lineage>
</organism>
<name>A0ACC3BMH1_PYRYE</name>
<proteinExistence type="predicted"/>